<organism evidence="1 2">
    <name type="scientific">Nocardioides agri</name>
    <dbReference type="NCBI Taxonomy" id="2682843"/>
    <lineage>
        <taxon>Bacteria</taxon>
        <taxon>Bacillati</taxon>
        <taxon>Actinomycetota</taxon>
        <taxon>Actinomycetes</taxon>
        <taxon>Propionibacteriales</taxon>
        <taxon>Nocardioidaceae</taxon>
        <taxon>Nocardioides</taxon>
    </lineage>
</organism>
<sequence>MTGEDLMARSGARWCETHDRWECSAKKPDHHATAIRGLALCKNHAGRSLAVAKALGEANLAAWSTAAKPADAVALDPGTVVLDQLRVAVMRADLYGEMLRWQLEVEDEVGLVGTVYAAGRDGARVETGERARGLAQLEAAERDRVVRFAKTAHDMGIAERHVELEQERASLVTAAFRAALGVLELLPADRDLAVRTFLTSLGAGEVVAGEVDP</sequence>
<dbReference type="AlphaFoldDB" id="A0A6L6XX83"/>
<comment type="caution">
    <text evidence="1">The sequence shown here is derived from an EMBL/GenBank/DDBJ whole genome shotgun (WGS) entry which is preliminary data.</text>
</comment>
<reference evidence="1 2" key="1">
    <citation type="submission" date="2019-12" db="EMBL/GenBank/DDBJ databases">
        <authorList>
            <person name="Huq M.A."/>
        </authorList>
    </citation>
    <scope>NUCLEOTIDE SEQUENCE [LARGE SCALE GENOMIC DNA]</scope>
    <source>
        <strain evidence="1 2">MAH-18</strain>
    </source>
</reference>
<dbReference type="EMBL" id="WSEK01000005">
    <property type="protein sequence ID" value="MVQ51307.1"/>
    <property type="molecule type" value="Genomic_DNA"/>
</dbReference>
<evidence type="ECO:0000313" key="1">
    <source>
        <dbReference type="EMBL" id="MVQ51307.1"/>
    </source>
</evidence>
<name>A0A6L6XX83_9ACTN</name>
<evidence type="ECO:0000313" key="2">
    <source>
        <dbReference type="Proteomes" id="UP000473525"/>
    </source>
</evidence>
<gene>
    <name evidence="1" type="ORF">GON03_19165</name>
</gene>
<keyword evidence="2" id="KW-1185">Reference proteome</keyword>
<dbReference type="Proteomes" id="UP000473525">
    <property type="component" value="Unassembled WGS sequence"/>
</dbReference>
<accession>A0A6L6XX83</accession>
<proteinExistence type="predicted"/>
<protein>
    <submittedName>
        <fullName evidence="1">Uncharacterized protein</fullName>
    </submittedName>
</protein>
<dbReference type="RefSeq" id="WP_157346106.1">
    <property type="nucleotide sequence ID" value="NZ_WSEK01000005.1"/>
</dbReference>